<feature type="compositionally biased region" description="Basic and acidic residues" evidence="2">
    <location>
        <begin position="628"/>
        <end position="647"/>
    </location>
</feature>
<evidence type="ECO:0000256" key="1">
    <source>
        <dbReference type="SAM" id="Coils"/>
    </source>
</evidence>
<feature type="compositionally biased region" description="Polar residues" evidence="2">
    <location>
        <begin position="859"/>
        <end position="870"/>
    </location>
</feature>
<feature type="compositionally biased region" description="Polar residues" evidence="2">
    <location>
        <begin position="8"/>
        <end position="17"/>
    </location>
</feature>
<feature type="compositionally biased region" description="Acidic residues" evidence="2">
    <location>
        <begin position="898"/>
        <end position="908"/>
    </location>
</feature>
<feature type="compositionally biased region" description="Basic and acidic residues" evidence="2">
    <location>
        <begin position="3358"/>
        <end position="3367"/>
    </location>
</feature>
<dbReference type="PANTHER" id="PTHR45812:SF1">
    <property type="entry name" value="DNA POLYMERASE ZETA CATALYTIC SUBUNIT"/>
    <property type="match status" value="1"/>
</dbReference>
<evidence type="ECO:0000313" key="4">
    <source>
        <dbReference type="Proteomes" id="UP000483820"/>
    </source>
</evidence>
<feature type="compositionally biased region" description="Polar residues" evidence="2">
    <location>
        <begin position="35"/>
        <end position="48"/>
    </location>
</feature>
<feature type="compositionally biased region" description="Basic and acidic residues" evidence="2">
    <location>
        <begin position="565"/>
        <end position="588"/>
    </location>
</feature>
<feature type="region of interest" description="Disordered" evidence="2">
    <location>
        <begin position="1"/>
        <end position="86"/>
    </location>
</feature>
<dbReference type="GO" id="GO:0042276">
    <property type="term" value="P:error-prone translesion synthesis"/>
    <property type="evidence" value="ECO:0007669"/>
    <property type="project" value="TreeGrafter"/>
</dbReference>
<feature type="compositionally biased region" description="Basic residues" evidence="2">
    <location>
        <begin position="1884"/>
        <end position="1894"/>
    </location>
</feature>
<feature type="coiled-coil region" evidence="1">
    <location>
        <begin position="1237"/>
        <end position="1274"/>
    </location>
</feature>
<feature type="compositionally biased region" description="Basic and acidic residues" evidence="2">
    <location>
        <begin position="1147"/>
        <end position="1169"/>
    </location>
</feature>
<feature type="compositionally biased region" description="Basic and acidic residues" evidence="2">
    <location>
        <begin position="20"/>
        <end position="34"/>
    </location>
</feature>
<feature type="compositionally biased region" description="Basic and acidic residues" evidence="2">
    <location>
        <begin position="1022"/>
        <end position="1031"/>
    </location>
</feature>
<feature type="region of interest" description="Disordered" evidence="2">
    <location>
        <begin position="3457"/>
        <end position="3516"/>
    </location>
</feature>
<feature type="compositionally biased region" description="Polar residues" evidence="2">
    <location>
        <begin position="686"/>
        <end position="697"/>
    </location>
</feature>
<feature type="compositionally biased region" description="Basic and acidic residues" evidence="2">
    <location>
        <begin position="2455"/>
        <end position="2465"/>
    </location>
</feature>
<dbReference type="RefSeq" id="XP_053579127.1">
    <property type="nucleotide sequence ID" value="XM_053735561.1"/>
</dbReference>
<feature type="compositionally biased region" description="Low complexity" evidence="2">
    <location>
        <begin position="3369"/>
        <end position="3380"/>
    </location>
</feature>
<feature type="region of interest" description="Disordered" evidence="2">
    <location>
        <begin position="885"/>
        <end position="1169"/>
    </location>
</feature>
<proteinExistence type="predicted"/>
<dbReference type="GeneID" id="9803364"/>
<dbReference type="GO" id="GO:0000724">
    <property type="term" value="P:double-strand break repair via homologous recombination"/>
    <property type="evidence" value="ECO:0007669"/>
    <property type="project" value="TreeGrafter"/>
</dbReference>
<feature type="region of interest" description="Disordered" evidence="2">
    <location>
        <begin position="1181"/>
        <end position="1216"/>
    </location>
</feature>
<dbReference type="Proteomes" id="UP000483820">
    <property type="component" value="Chromosome X"/>
</dbReference>
<accession>A0A6A5FY95</accession>
<dbReference type="InterPro" id="IPR030559">
    <property type="entry name" value="PolZ_Rev3"/>
</dbReference>
<dbReference type="EMBL" id="WUAV01000006">
    <property type="protein sequence ID" value="KAF1747339.1"/>
    <property type="molecule type" value="Genomic_DNA"/>
</dbReference>
<protein>
    <submittedName>
        <fullName evidence="3">Uncharacterized protein</fullName>
    </submittedName>
</protein>
<feature type="compositionally biased region" description="Polar residues" evidence="2">
    <location>
        <begin position="3482"/>
        <end position="3495"/>
    </location>
</feature>
<feature type="compositionally biased region" description="Acidic residues" evidence="2">
    <location>
        <begin position="1119"/>
        <end position="1129"/>
    </location>
</feature>
<evidence type="ECO:0000313" key="3">
    <source>
        <dbReference type="EMBL" id="KAF1747339.1"/>
    </source>
</evidence>
<gene>
    <name evidence="3" type="ORF">GCK72_023801</name>
</gene>
<feature type="region of interest" description="Disordered" evidence="2">
    <location>
        <begin position="2431"/>
        <end position="2478"/>
    </location>
</feature>
<reference evidence="3 4" key="1">
    <citation type="submission" date="2019-12" db="EMBL/GenBank/DDBJ databases">
        <title>Chromosome-level assembly of the Caenorhabditis remanei genome.</title>
        <authorList>
            <person name="Teterina A.A."/>
            <person name="Willis J.H."/>
            <person name="Phillips P.C."/>
        </authorList>
    </citation>
    <scope>NUCLEOTIDE SEQUENCE [LARGE SCALE GENOMIC DNA]</scope>
    <source>
        <strain evidence="3 4">PX506</strain>
        <tissue evidence="3">Whole organism</tissue>
    </source>
</reference>
<comment type="caution">
    <text evidence="3">The sequence shown here is derived from an EMBL/GenBank/DDBJ whole genome shotgun (WGS) entry which is preliminary data.</text>
</comment>
<dbReference type="CTD" id="9803364"/>
<name>A0A6A5FY95_CAERE</name>
<feature type="region of interest" description="Disordered" evidence="2">
    <location>
        <begin position="565"/>
        <end position="606"/>
    </location>
</feature>
<feature type="region of interest" description="Disordered" evidence="2">
    <location>
        <begin position="2350"/>
        <end position="2413"/>
    </location>
</feature>
<feature type="compositionally biased region" description="Low complexity" evidence="2">
    <location>
        <begin position="3457"/>
        <end position="3472"/>
    </location>
</feature>
<feature type="compositionally biased region" description="Basic and acidic residues" evidence="2">
    <location>
        <begin position="74"/>
        <end position="86"/>
    </location>
</feature>
<feature type="coiled-coil region" evidence="1">
    <location>
        <begin position="2263"/>
        <end position="2290"/>
    </location>
</feature>
<feature type="compositionally biased region" description="Basic and acidic residues" evidence="2">
    <location>
        <begin position="2431"/>
        <end position="2447"/>
    </location>
</feature>
<dbReference type="PANTHER" id="PTHR45812">
    <property type="entry name" value="DNA POLYMERASE ZETA CATALYTIC SUBUNIT"/>
    <property type="match status" value="1"/>
</dbReference>
<feature type="compositionally biased region" description="Basic and acidic residues" evidence="2">
    <location>
        <begin position="928"/>
        <end position="943"/>
    </location>
</feature>
<feature type="region of interest" description="Disordered" evidence="2">
    <location>
        <begin position="623"/>
        <end position="697"/>
    </location>
</feature>
<sequence length="4512" mass="527035">MPKRKASVRQNSSNPPENQLAKRKDQADTSRSEPENNISVTVKESQVQPRVIPPTQEDVGPMRTNEDQTASGIEHQENAQDGVKKPEKKLIQRYNRPLYICYWDPRINVANTSEKYVTVHEEIRHRVVMEEEDWCSALDSYKGHYYKKMIKRMEFHLGRSVQQEILPNYFEPVLVKEHVYSAPELDPSVKVVTDRTVYVTWKEHTHPDLKELENQFQHVFEHNYSKCPTEEPVEPVEPEPCEFTDIDTDSEYEYEIRDDTPPGSPTILDRPIGKWPLQILLKLHQRFKKSEVDFENSNNYLMADHTFEILDHEHVMVTKFKEDARKKAKEGNIARLTPPLISNMHPTDLDPGIFHRYARIQTYFSGNLDSTKSLKEANEDRAIRLITSPQTMSRFYENAKNFTTASSWNYFFGLGPSKEQQFEEPIIQTQLCVGKLYSGRSPKTNPTKEEQRIKTNLPASSGIQNLVMSTISESRLPAAINPTKSVSSAKEQHADELSSVKSVCTVTTESQRNFLKKSKESLSEQTVRIGTFDIRRLVTPAQELSCGAPFTDKRVLEEFVEKESSMKAVSEIKEQPTEMESSEGHDVENTIPIKPDEDATSSELSRDKNILDDLIVKESSLEFSSEGRISEEDKEREMSEDSSKHSFSEISFPPNHAECSSTPPKITKREWPDTSATPRRGLMYCKQSSEKPQSYEMSSEESFVKKVCRHPVPSNGSLNKSKEREKSIELFSHETEANDSEGYRRYLAMRAENSYEGNMHHVVITAKDLERNSYDIKKFKDKQKSSDHDSESMEREWYHEPFSRRNSPRELSREPPCDRKFSGESNVSREKNNENSYDEQHDHDSTDDNNSDEKEETGSESSIDVENQNIEELIREYNSNMYRESSLERFQEEQYLSSEEDEEDELDEQTSKGRSVDLMGADFTADIEEQHYMSDEQDKEDRFRRRRSSDLIEEDNNADRKEEHYMSDEQDDEERFRRRTLDLIEADYTADIREEHQMSHEQDDEDRFRRRSPDLIEADYTADIREEHQMSDEQDDEDRFRRRSPDLLEANYSADIKDQQYMSDEQDDEDRFRKRSPDLMDMVYTADREEECMSDEQDDENRFKRRSPEFIEADYTADREEEYISDEQNDEHRFRRRSPEFIEAEYTADREEQHYMSDEQDNEDRFRRRISDSIDVEDIAVRKESWNESQNGDEDNEGMSGWSTPQPVRQENVQRASGDDDIQFIEHLYSPEQLANKNFMDARLAAAKDRLKREKEQRRREQHAIRELKEYEADEDLLTGKFAPRKMVPVQPSELADAAVFAKHPRRKLPPKNTLEFTRHRQKMKRFVEEAYDLPRPVIYRMRGFNSERIRQFHSKRTRVTRQICNNKITQFHLEDENTDIKTVPDKSLAETIDSYLEESKKHIQKSTRFYDHVLATAVEYDNTVKMLHFGRTLKKHSCKQKRLKFQSSWWFSPKKYRTKKRPKGFFKTPKYFCYEITYDKLLFRNHGTFFDNQPSPIHKIYQELKPRLMRRRTTNDIILDSSYFVREFFLVKSSISLRITRSADIPSCFAPPTLRCGYFPFSAVSLKNKKHYLAERFKEAQMEYLNLTYRKIIPPKGFKAGTITKNELWTFHKLGKHIHGFFVVWMDRHNYYEDGKGTTVNRRYLVDMFSHQHFPLHIKYRCWETRLKMAFDKVTAYNLNLAEVIRANRPVFDTLSQNPSLLKPITLGEIMCSLTEQDINPKYYINTVGKQQLYDWGRGSTNADYLSAFAIICGGTKVARPIRNFDLERYRVFKTNAMETGVLTKNGKLFLLHTAHKPKDFLIHIDNFEHEVECEKLPIHPPLSAEGANITRIISDTPQNPTSVPKPKAKKAVREKRICLNRTELIKVRKRIYNLPDTAPVKKEKKKQRKPPGRKADTRVEKGLRSNNFDSAYIASDIESEYEGYLSNEEMTNEVRPPRLVRSQSAESFHLDINYIDYHVNGLSAMHSTKFDFVDHPIAKKKKRKMKRKVTKHTGRFRELQKESHAFKELMECYQGNFPRGVKEVAVTKSSIRNGTYDRNNIPRAYVKGDQPLIDIVFRAVKDLVSSVVGEMHSSARRQIGMARLIQQTCISRIETVENLPTNNSLPLPDAPYLAMEMLARKKIIGRFSLEQEKTNLKKTVGKSVKKYFSFPSYQREYLFELSMLKRSDFEFHAHWKHLMERDTQFDKTLKLLPFDPQSLQALNDKEEKRRQSRKRHAEKIAARKKLVKANATESDFEALNLEIERREKVRAKQELIDKIHALKLKDNVKKLQEKAERRQQMLEDQRMNSYIKESNRRERSFYLAELALEKKNEEHVAKIKRMAEEAEKARQEKIRKQKEEELKAAREAEKRLAEEKEKQRLAEEAAKKRKEEERIRKEQEELRKQKEAEKKERQLQLAKERATSMKHARDLNDSRLLKLTEMKIKDIEEHQKQKESKMKLKELRAQRRKRRSFAPERHEKKPSAEPGSKAKKTEEVRKPPAVLGLDDLSIKIAEHRIIRRKFKDSDLLQILREAGEAFYLALKHITSLSLLFFYLQNYVNTEKRSIDVSENLIHLFDNIAKSFKWHIAEKRWFFDYNLTFLSKNVDAIIKTQIENLMKNSAILHERNVSIRESNDHNSTNQEPRDLLQRDKCRIQPGDVDVNFSNRLNISVIGENNESWVMGPPWVPPVSTNTKFWELMNQSRNAKSLEEEVRWMTLLEKHIFGNQDLPLKSVQWVYAIFGVSCVLLTGKAEDASIAIDPDKTFFLESETLKIPENTSSIESILRHLVTASMYFQEANVYPINTKALCIHSGFKEVITCVKKVYRHIIYIFVRFNVINRFKSGTSVEDALCEVFLEIGNELQSMIETTFNLSSLEVEKLRQSEYHASLNAFAGRGFAVLGAKHSEEQKEYTVMINSVLNWYTAFRNHHNKEYNSLKTDILEHLQCELKAREKTPPGDVFESITPYTEVQCDKSTMKNCEDENKDTGNKLPVVINDDTLHKENRPNRETTIVGEDDPLSPIVSQCVERYDIFPDEPAVRVGARFIINRETDNEYRNLYRKLRAIEIKKENAAPSNLPKFENSYEQSMWRAIERSFSIITEKEKEKMEPYEYIPHVNKTKNRFHMLIRKTKNQESMYPRFILPSDWTAFEKFYVEDDVELFRKVEDDVLTSFKNTVLTKEEFGRMQWSVPQRRGTPMLAIEFFCDLDKYRSQRLFIHQVSTGALPFNFKVYKHLWFMGNLLPMTYNPDSHEHVPDNACAGCTEGSVVIVHKCCCVFQRQDKFDNFIYVDTTMDCENEDVERLVGRFVCEHGPSSVLVLVNKIRSELSGRSFFEKDIDLSQHWDFDCKLRIIKRRTMHETIRSMFANMPPTSTMISESIWKEQPRESEDSSSTRASSRSSALENSPSVEFVSSKESSPISSSTESSSDIHSKSPAIKLSRSLPPQPMRIMSPLPRLQKIAASEPPRPLDNHHQASSFEKISFSSSTQSSPESIYGSDTDSDTELSQFLDTSSSSPQKYPPIVSPSKEKPKMKHQHLSTDVATNRPLFFEEKPRFRSKSVECSSSVSKKKQPVFARSLSQCSLNDINKYARRRMENTIKKYDDFDLTETPGVRRTRQKRMRAELLDSRMFEIGGISSCDVRKKCGLITSMLECGSNDKDHEMIAAQPRYKIIVDAASRNSFQSVRGGDKKNLPEYDERGYYKDGDVISLVMNEYHRYLSYVKEKLAAAQQLMEIVLKDAKKLVNSSATMKLYTAHDKIFNMNLFLFEHLLHLICQHTFNPLAIYYAEKNQDVNYIRKSLETQKKNVPMVMDAFFNNEPLKRQLREIAQLEVHYDTETMVNLALELSRIAIERIRIPQSVRLNRLNNLPWVNAHCRYHDTVDLMRLFPTHWSVSYVEEFKFLAEANHFDANQLLMQLTNFDYTKRAPMGNFFKGFIEQSEQFFGVVADLMPSKCIDIKMKAFYQHQAITRVFEVIKTRKTMLTSSDLEGMSIMNVVVLYNALISNPPYQRSILDSAVYLDLHYKTLKKKEVQFLIQPALIGITFACLEERIHVSLVKEDELITSNSHPLQNAILNKSEIRMVSKAENLKLSMIVDNATNSLSIAFHSQSDPDSYDRAPFGFLPARPRGLPTPWKYVLEKVINPNFNLLSRYLKQQMSMPSKTNLGRVEQPGFNAVEQKENVEQEAIDINPEPLETVVRTVIPLRKPREKEERHVWSISPSLEMKLNLMRFLYDRLPKELLNEARKFGAKAYKNFLFATENATSRERMNVYEDYFMECNTLGHERAERVFQSVYNTKLTKDMKLLLTLGFNSFAARFVSMDADIFKEGLRQLCEKYEMQLQCQYGFGESRTAIYWRLDDLKNTDGNLRILLDRQCPEPDIDNTVYHCFSSGVEEYTKPCFEEMLAYNYTRYSAGRRIARVHIRATKEVAELTANKDLENDDDQFLSMKEHVQSVFGKALRMIADIEGEKCEALEKVLKCVMPRVEEKCGREAVDIMQSSILVGYLSIQRREPLASQFKGFNIESSKKCLKLHDHIE</sequence>
<feature type="compositionally biased region" description="Basic and acidic residues" evidence="2">
    <location>
        <begin position="990"/>
        <end position="1014"/>
    </location>
</feature>
<dbReference type="GO" id="GO:0016035">
    <property type="term" value="C:zeta DNA polymerase complex"/>
    <property type="evidence" value="ECO:0007669"/>
    <property type="project" value="InterPro"/>
</dbReference>
<dbReference type="KEGG" id="crq:GCK72_023801"/>
<evidence type="ECO:0000256" key="2">
    <source>
        <dbReference type="SAM" id="MobiDB-lite"/>
    </source>
</evidence>
<feature type="compositionally biased region" description="Polar residues" evidence="2">
    <location>
        <begin position="1201"/>
        <end position="1215"/>
    </location>
</feature>
<organism evidence="3 4">
    <name type="scientific">Caenorhabditis remanei</name>
    <name type="common">Caenorhabditis vulgaris</name>
    <dbReference type="NCBI Taxonomy" id="31234"/>
    <lineage>
        <taxon>Eukaryota</taxon>
        <taxon>Metazoa</taxon>
        <taxon>Ecdysozoa</taxon>
        <taxon>Nematoda</taxon>
        <taxon>Chromadorea</taxon>
        <taxon>Rhabditida</taxon>
        <taxon>Rhabditina</taxon>
        <taxon>Rhabditomorpha</taxon>
        <taxon>Rhabditoidea</taxon>
        <taxon>Rhabditidae</taxon>
        <taxon>Peloderinae</taxon>
        <taxon>Caenorhabditis</taxon>
    </lineage>
</organism>
<feature type="compositionally biased region" description="Basic and acidic residues" evidence="2">
    <location>
        <begin position="1130"/>
        <end position="1140"/>
    </location>
</feature>
<feature type="region of interest" description="Disordered" evidence="2">
    <location>
        <begin position="2202"/>
        <end position="2221"/>
    </location>
</feature>
<feature type="compositionally biased region" description="Low complexity" evidence="2">
    <location>
        <begin position="3392"/>
        <end position="3407"/>
    </location>
</feature>
<feature type="compositionally biased region" description="Acidic residues" evidence="2">
    <location>
        <begin position="1088"/>
        <end position="1099"/>
    </location>
</feature>
<feature type="region of interest" description="Disordered" evidence="2">
    <location>
        <begin position="3357"/>
        <end position="3428"/>
    </location>
</feature>
<feature type="region of interest" description="Disordered" evidence="2">
    <location>
        <begin position="766"/>
        <end position="872"/>
    </location>
</feature>
<dbReference type="GO" id="GO:0003887">
    <property type="term" value="F:DNA-directed DNA polymerase activity"/>
    <property type="evidence" value="ECO:0007669"/>
    <property type="project" value="TreeGrafter"/>
</dbReference>
<feature type="compositionally biased region" description="Basic and acidic residues" evidence="2">
    <location>
        <begin position="767"/>
        <end position="846"/>
    </location>
</feature>
<feature type="region of interest" description="Disordered" evidence="2">
    <location>
        <begin position="1878"/>
        <end position="1901"/>
    </location>
</feature>
<dbReference type="GO" id="GO:0005634">
    <property type="term" value="C:nucleus"/>
    <property type="evidence" value="ECO:0007669"/>
    <property type="project" value="TreeGrafter"/>
</dbReference>
<keyword evidence="1" id="KW-0175">Coiled coil</keyword>
<feature type="compositionally biased region" description="Basic and acidic residues" evidence="2">
    <location>
        <begin position="957"/>
        <end position="967"/>
    </location>
</feature>
<feature type="compositionally biased region" description="Basic residues" evidence="2">
    <location>
        <begin position="2212"/>
        <end position="2221"/>
    </location>
</feature>
<feature type="compositionally biased region" description="Basic and acidic residues" evidence="2">
    <location>
        <begin position="1100"/>
        <end position="1109"/>
    </location>
</feature>